<dbReference type="AlphaFoldDB" id="A0A843VEF8"/>
<feature type="domain" description="EF-hand" evidence="4">
    <location>
        <begin position="171"/>
        <end position="206"/>
    </location>
</feature>
<name>A0A843VEF8_COLES</name>
<sequence>MFPSEKLHLRAVGKWIGFFLRQVKAAFSREGMRRGMKPQRRLPAGRACLSSSFAAMEVSSQLKHVFRSIDTNADGKISSVELGEILRCLGQEAATAAREAERMIREVDCDGDGLIDMEEFMRVVDGGESRARGEEEEDLVAAFRLFDADGNGFISATELRRVLVGLGHDRCSLGDCSRMIRAVDRNGDGQVDIEEFMCMMSHDRTLI</sequence>
<dbReference type="Pfam" id="PF13499">
    <property type="entry name" value="EF-hand_7"/>
    <property type="match status" value="2"/>
</dbReference>
<dbReference type="PROSITE" id="PS50222">
    <property type="entry name" value="EF_HAND_2"/>
    <property type="match status" value="4"/>
</dbReference>
<dbReference type="SUPFAM" id="SSF47473">
    <property type="entry name" value="EF-hand"/>
    <property type="match status" value="1"/>
</dbReference>
<feature type="domain" description="EF-hand" evidence="4">
    <location>
        <begin position="57"/>
        <end position="92"/>
    </location>
</feature>
<keyword evidence="2" id="KW-0677">Repeat</keyword>
<protein>
    <recommendedName>
        <fullName evidence="4">EF-hand domain-containing protein</fullName>
    </recommendedName>
</protein>
<dbReference type="InterPro" id="IPR011992">
    <property type="entry name" value="EF-hand-dom_pair"/>
</dbReference>
<dbReference type="InterPro" id="IPR039647">
    <property type="entry name" value="EF_hand_pair_protein_CML-like"/>
</dbReference>
<dbReference type="GO" id="GO:0005509">
    <property type="term" value="F:calcium ion binding"/>
    <property type="evidence" value="ECO:0007669"/>
    <property type="project" value="InterPro"/>
</dbReference>
<evidence type="ECO:0000256" key="2">
    <source>
        <dbReference type="ARBA" id="ARBA00022737"/>
    </source>
</evidence>
<evidence type="ECO:0000313" key="6">
    <source>
        <dbReference type="Proteomes" id="UP000652761"/>
    </source>
</evidence>
<evidence type="ECO:0000256" key="1">
    <source>
        <dbReference type="ARBA" id="ARBA00022723"/>
    </source>
</evidence>
<keyword evidence="3" id="KW-0106">Calcium</keyword>
<dbReference type="OrthoDB" id="26525at2759"/>
<feature type="domain" description="EF-hand" evidence="4">
    <location>
        <begin position="95"/>
        <end position="130"/>
    </location>
</feature>
<proteinExistence type="predicted"/>
<dbReference type="SMART" id="SM00054">
    <property type="entry name" value="EFh"/>
    <property type="match status" value="4"/>
</dbReference>
<comment type="caution">
    <text evidence="5">The sequence shown here is derived from an EMBL/GenBank/DDBJ whole genome shotgun (WGS) entry which is preliminary data.</text>
</comment>
<dbReference type="CDD" id="cd00051">
    <property type="entry name" value="EFh"/>
    <property type="match status" value="2"/>
</dbReference>
<dbReference type="PROSITE" id="PS00018">
    <property type="entry name" value="EF_HAND_1"/>
    <property type="match status" value="4"/>
</dbReference>
<dbReference type="InterPro" id="IPR018247">
    <property type="entry name" value="EF_Hand_1_Ca_BS"/>
</dbReference>
<dbReference type="Gene3D" id="1.10.238.10">
    <property type="entry name" value="EF-hand"/>
    <property type="match status" value="2"/>
</dbReference>
<reference evidence="5" key="1">
    <citation type="submission" date="2017-07" db="EMBL/GenBank/DDBJ databases">
        <title>Taro Niue Genome Assembly and Annotation.</title>
        <authorList>
            <person name="Atibalentja N."/>
            <person name="Keating K."/>
            <person name="Fields C.J."/>
        </authorList>
    </citation>
    <scope>NUCLEOTIDE SEQUENCE</scope>
    <source>
        <strain evidence="5">Niue_2</strain>
        <tissue evidence="5">Leaf</tissue>
    </source>
</reference>
<dbReference type="EMBL" id="NMUH01001380">
    <property type="protein sequence ID" value="MQL91804.1"/>
    <property type="molecule type" value="Genomic_DNA"/>
</dbReference>
<dbReference type="PANTHER" id="PTHR10891">
    <property type="entry name" value="EF-HAND CALCIUM-BINDING DOMAIN CONTAINING PROTEIN"/>
    <property type="match status" value="1"/>
</dbReference>
<gene>
    <name evidence="5" type="ORF">Taro_024418</name>
</gene>
<evidence type="ECO:0000256" key="3">
    <source>
        <dbReference type="ARBA" id="ARBA00022837"/>
    </source>
</evidence>
<dbReference type="FunFam" id="1.10.238.10:FF:000003">
    <property type="entry name" value="Calmodulin A"/>
    <property type="match status" value="1"/>
</dbReference>
<dbReference type="InterPro" id="IPR002048">
    <property type="entry name" value="EF_hand_dom"/>
</dbReference>
<keyword evidence="6" id="KW-1185">Reference proteome</keyword>
<feature type="domain" description="EF-hand" evidence="4">
    <location>
        <begin position="134"/>
        <end position="169"/>
    </location>
</feature>
<evidence type="ECO:0000259" key="4">
    <source>
        <dbReference type="PROSITE" id="PS50222"/>
    </source>
</evidence>
<evidence type="ECO:0000313" key="5">
    <source>
        <dbReference type="EMBL" id="MQL91804.1"/>
    </source>
</evidence>
<accession>A0A843VEF8</accession>
<organism evidence="5 6">
    <name type="scientific">Colocasia esculenta</name>
    <name type="common">Wild taro</name>
    <name type="synonym">Arum esculentum</name>
    <dbReference type="NCBI Taxonomy" id="4460"/>
    <lineage>
        <taxon>Eukaryota</taxon>
        <taxon>Viridiplantae</taxon>
        <taxon>Streptophyta</taxon>
        <taxon>Embryophyta</taxon>
        <taxon>Tracheophyta</taxon>
        <taxon>Spermatophyta</taxon>
        <taxon>Magnoliopsida</taxon>
        <taxon>Liliopsida</taxon>
        <taxon>Araceae</taxon>
        <taxon>Aroideae</taxon>
        <taxon>Colocasieae</taxon>
        <taxon>Colocasia</taxon>
    </lineage>
</organism>
<keyword evidence="1" id="KW-0479">Metal-binding</keyword>
<dbReference type="Proteomes" id="UP000652761">
    <property type="component" value="Unassembled WGS sequence"/>
</dbReference>